<organism evidence="1">
    <name type="scientific">Micrurus paraensis</name>
    <dbReference type="NCBI Taxonomy" id="1970185"/>
    <lineage>
        <taxon>Eukaryota</taxon>
        <taxon>Metazoa</taxon>
        <taxon>Chordata</taxon>
        <taxon>Craniata</taxon>
        <taxon>Vertebrata</taxon>
        <taxon>Euteleostomi</taxon>
        <taxon>Lepidosauria</taxon>
        <taxon>Squamata</taxon>
        <taxon>Bifurcata</taxon>
        <taxon>Unidentata</taxon>
        <taxon>Episquamata</taxon>
        <taxon>Toxicofera</taxon>
        <taxon>Serpentes</taxon>
        <taxon>Colubroidea</taxon>
        <taxon>Elapidae</taxon>
        <taxon>Elapinae</taxon>
        <taxon>Micrurus</taxon>
    </lineage>
</organism>
<accession>A0A2D4KFE4</accession>
<dbReference type="EMBL" id="IACL01063700">
    <property type="protein sequence ID" value="LAB07442.1"/>
    <property type="molecule type" value="Transcribed_RNA"/>
</dbReference>
<reference evidence="1" key="1">
    <citation type="submission" date="2017-07" db="EMBL/GenBank/DDBJ databases">
        <authorList>
            <person name="Mikheyev A."/>
            <person name="Grau M."/>
        </authorList>
    </citation>
    <scope>NUCLEOTIDE SEQUENCE</scope>
    <source>
        <tissue evidence="1">Venom_gland</tissue>
    </source>
</reference>
<proteinExistence type="predicted"/>
<reference evidence="1" key="2">
    <citation type="submission" date="2017-11" db="EMBL/GenBank/DDBJ databases">
        <title>Coralsnake Venomics: Analyses of Venom Gland Transcriptomes and Proteomes of Six Brazilian Taxa.</title>
        <authorList>
            <person name="Aird S.D."/>
            <person name="Jorge da Silva N."/>
            <person name="Qiu L."/>
            <person name="Villar-Briones A."/>
            <person name="Aparecida-Saddi V."/>
            <person name="Campos-Telles M.P."/>
            <person name="Grau M."/>
            <person name="Mikheyev A.S."/>
        </authorList>
    </citation>
    <scope>NUCLEOTIDE SEQUENCE</scope>
    <source>
        <tissue evidence="1">Venom_gland</tissue>
    </source>
</reference>
<sequence>MELARHGFLLPCRSKEHIWKNLMAWLDFWKGSFQVKKGGSFVPRLKKKPSSKSWYLQLNLGSLSLLQQSNTQLRKHLVASEAQPKLSFLMFGCTLNPPAPKLATA</sequence>
<name>A0A2D4KFE4_9SAUR</name>
<protein>
    <submittedName>
        <fullName evidence="1">Uncharacterized protein</fullName>
    </submittedName>
</protein>
<evidence type="ECO:0000313" key="1">
    <source>
        <dbReference type="EMBL" id="LAB07442.1"/>
    </source>
</evidence>
<dbReference type="AlphaFoldDB" id="A0A2D4KFE4"/>